<feature type="region of interest" description="Disordered" evidence="1">
    <location>
        <begin position="127"/>
        <end position="160"/>
    </location>
</feature>
<dbReference type="RefSeq" id="WP_185067689.1">
    <property type="nucleotide sequence ID" value="NZ_JACHMB010000001.1"/>
</dbReference>
<feature type="region of interest" description="Disordered" evidence="1">
    <location>
        <begin position="1"/>
        <end position="23"/>
    </location>
</feature>
<organism evidence="2 3">
    <name type="scientific">Nonomuraea jabiensis</name>
    <dbReference type="NCBI Taxonomy" id="882448"/>
    <lineage>
        <taxon>Bacteria</taxon>
        <taxon>Bacillati</taxon>
        <taxon>Actinomycetota</taxon>
        <taxon>Actinomycetes</taxon>
        <taxon>Streptosporangiales</taxon>
        <taxon>Streptosporangiaceae</taxon>
        <taxon>Nonomuraea</taxon>
    </lineage>
</organism>
<evidence type="ECO:0000313" key="2">
    <source>
        <dbReference type="EMBL" id="MBB5773759.1"/>
    </source>
</evidence>
<feature type="compositionally biased region" description="Low complexity" evidence="1">
    <location>
        <begin position="143"/>
        <end position="160"/>
    </location>
</feature>
<dbReference type="Proteomes" id="UP000579153">
    <property type="component" value="Unassembled WGS sequence"/>
</dbReference>
<dbReference type="AlphaFoldDB" id="A0A7W9L7T8"/>
<sequence>MTADGTELRTTPPPHETAARRNPDDFDVAAWQRHAGDLLDTWLREEFTWASRPLALFLTEVNAVFDDGHRLALWQTAEPSTAFRTLALRSAPMLDDAEYDMFHPVWVELMEAPWLLEGRLLHTRTPASRSTSMLRPQRRQSADRGSGSAHAGRGAAARPGHVSYTTDQGILAVPLWPFRALSAMRAGADAATALLLLAGTAVADFAVHEARWRPTKVSRAALSGIHTTARTS</sequence>
<protein>
    <submittedName>
        <fullName evidence="2">Uncharacterized protein</fullName>
    </submittedName>
</protein>
<name>A0A7W9L7T8_9ACTN</name>
<evidence type="ECO:0000313" key="3">
    <source>
        <dbReference type="Proteomes" id="UP000579153"/>
    </source>
</evidence>
<gene>
    <name evidence="2" type="ORF">HD596_000515</name>
</gene>
<dbReference type="EMBL" id="JACHMB010000001">
    <property type="protein sequence ID" value="MBB5773759.1"/>
    <property type="molecule type" value="Genomic_DNA"/>
</dbReference>
<comment type="caution">
    <text evidence="2">The sequence shown here is derived from an EMBL/GenBank/DDBJ whole genome shotgun (WGS) entry which is preliminary data.</text>
</comment>
<evidence type="ECO:0000256" key="1">
    <source>
        <dbReference type="SAM" id="MobiDB-lite"/>
    </source>
</evidence>
<accession>A0A7W9L7T8</accession>
<reference evidence="2 3" key="1">
    <citation type="submission" date="2020-08" db="EMBL/GenBank/DDBJ databases">
        <title>Sequencing the genomes of 1000 actinobacteria strains.</title>
        <authorList>
            <person name="Klenk H.-P."/>
        </authorList>
    </citation>
    <scope>NUCLEOTIDE SEQUENCE [LARGE SCALE GENOMIC DNA]</scope>
    <source>
        <strain evidence="2 3">DSM 45507</strain>
    </source>
</reference>
<proteinExistence type="predicted"/>
<keyword evidence="3" id="KW-1185">Reference proteome</keyword>